<dbReference type="EC" id="3.4.11.2" evidence="4"/>
<feature type="domain" description="Aminopeptidase N-like N-terminal" evidence="13">
    <location>
        <begin position="28"/>
        <end position="194"/>
    </location>
</feature>
<dbReference type="Pfam" id="PF01433">
    <property type="entry name" value="Peptidase_M1"/>
    <property type="match status" value="1"/>
</dbReference>
<dbReference type="KEGG" id="mcaa:R3L15_05030"/>
<evidence type="ECO:0000313" key="14">
    <source>
        <dbReference type="EMBL" id="WXA03337.1"/>
    </source>
</evidence>
<evidence type="ECO:0000256" key="3">
    <source>
        <dbReference type="ARBA" id="ARBA00010136"/>
    </source>
</evidence>
<dbReference type="GO" id="GO:0016285">
    <property type="term" value="F:alanyl aminopeptidase activity"/>
    <property type="evidence" value="ECO:0007669"/>
    <property type="project" value="UniProtKB-EC"/>
</dbReference>
<dbReference type="PANTHER" id="PTHR11533:SF174">
    <property type="entry name" value="PUROMYCIN-SENSITIVE AMINOPEPTIDASE-RELATED"/>
    <property type="match status" value="1"/>
</dbReference>
<evidence type="ECO:0000259" key="13">
    <source>
        <dbReference type="Pfam" id="PF17900"/>
    </source>
</evidence>
<keyword evidence="9 15" id="KW-0378">Hydrolase</keyword>
<evidence type="ECO:0000256" key="5">
    <source>
        <dbReference type="ARBA" id="ARBA00015611"/>
    </source>
</evidence>
<dbReference type="GO" id="GO:0006508">
    <property type="term" value="P:proteolysis"/>
    <property type="evidence" value="ECO:0007669"/>
    <property type="project" value="UniProtKB-KW"/>
</dbReference>
<dbReference type="InterPro" id="IPR014782">
    <property type="entry name" value="Peptidase_M1_dom"/>
</dbReference>
<keyword evidence="10" id="KW-0862">Zinc</keyword>
<dbReference type="EMBL" id="CP136925">
    <property type="protein sequence ID" value="WXA14241.1"/>
    <property type="molecule type" value="Genomic_DNA"/>
</dbReference>
<evidence type="ECO:0000259" key="12">
    <source>
        <dbReference type="Pfam" id="PF01433"/>
    </source>
</evidence>
<sequence length="652" mass="75711">MKQVIVYLFFIWSIVGVCQQAENVDFKHLNANLSFNTEAHSVTGELVYHFKIHQATDSIYIDAINMTFNKVTLNTKETSWNNNGKKLWIVSDFKTNTNYKLTFKYQTVPKKALYFVGWENDAPNQIWTQGQGKYTSNWLPSIDDTNDKIEFDLNITFDKDYKVVANGNLVEKKLNNDATITWIYNMNNPMPSYLVALVVGKYNKKLDTSASGIPLEMYFYPKDSNKVEPTYRYTRQMFNFLEEEIGKPYPWQNYKQIPVHDFLYAGMENTSATIFSDAFVVDSIAFNDRNYVNVNAHELAHQWFGDLVTAKSGEHHWLQEGFATYYALLAEKSVFGEQYYYWQLYQYYQELVAQDRNGNGTSLLNPKSSSLTFYKRGCFVLHALREKIGDKAFKTAVKTYLNKHEFNNVTTSDFISEAEQISGEDLSEFVNLWIKNKPFPETEAKTLLLQSTFIQEYEMADCETVNSKCSYYLESGISDKAKAKIVRQVPHLVTSGTFNNSIEVRRAIAESMSKIPLALKEDYETLLDDASYKTKEAALYHLWNNFPDEREVFFNKTRNVVGDATRNVRLLWLVLALSTPDFEPDNDILFYNELVNYTSSAYNYELRISAFQYLEALRACNKTCQSHLEQAIKHHNWRMVTFAKDLKKRLTN</sequence>
<keyword evidence="7" id="KW-0645">Protease</keyword>
<comment type="similarity">
    <text evidence="3">Belongs to the peptidase M1 family.</text>
</comment>
<evidence type="ECO:0000256" key="11">
    <source>
        <dbReference type="ARBA" id="ARBA00023049"/>
    </source>
</evidence>
<evidence type="ECO:0000256" key="8">
    <source>
        <dbReference type="ARBA" id="ARBA00022723"/>
    </source>
</evidence>
<evidence type="ECO:0000256" key="10">
    <source>
        <dbReference type="ARBA" id="ARBA00022833"/>
    </source>
</evidence>
<keyword evidence="11" id="KW-0482">Metalloprotease</keyword>
<dbReference type="InterPro" id="IPR027268">
    <property type="entry name" value="Peptidase_M4/M1_CTD_sf"/>
</dbReference>
<comment type="cofactor">
    <cofactor evidence="2">
        <name>Zn(2+)</name>
        <dbReference type="ChEBI" id="CHEBI:29105"/>
    </cofactor>
</comment>
<evidence type="ECO:0000313" key="15">
    <source>
        <dbReference type="EMBL" id="WXA14241.1"/>
    </source>
</evidence>
<accession>A0AAU6P9Z0</accession>
<evidence type="ECO:0000256" key="4">
    <source>
        <dbReference type="ARBA" id="ARBA00012564"/>
    </source>
</evidence>
<dbReference type="EMBL" id="CP136924">
    <property type="protein sequence ID" value="WXA03337.1"/>
    <property type="molecule type" value="Genomic_DNA"/>
</dbReference>
<comment type="catalytic activity">
    <reaction evidence="1">
        <text>Release of an N-terminal amino acid, Xaa-|-Yaa- from a peptide, amide or arylamide. Xaa is preferably Ala, but may be most amino acids including Pro (slow action). When a terminal hydrophobic residue is followed by a prolyl residue, the two may be released as an intact Xaa-Pro dipeptide.</text>
        <dbReference type="EC" id="3.4.11.2"/>
    </reaction>
</comment>
<protein>
    <recommendedName>
        <fullName evidence="5">Aminopeptidase N</fullName>
        <ecNumber evidence="4">3.4.11.2</ecNumber>
    </recommendedName>
</protein>
<gene>
    <name evidence="15" type="ORF">R3L15_05030</name>
    <name evidence="14" type="ORF">R3L16_02370</name>
</gene>
<dbReference type="PANTHER" id="PTHR11533">
    <property type="entry name" value="PROTEASE M1 ZINC METALLOPROTEASE"/>
    <property type="match status" value="1"/>
</dbReference>
<dbReference type="GO" id="GO:0042277">
    <property type="term" value="F:peptide binding"/>
    <property type="evidence" value="ECO:0007669"/>
    <property type="project" value="TreeGrafter"/>
</dbReference>
<evidence type="ECO:0000256" key="1">
    <source>
        <dbReference type="ARBA" id="ARBA00000098"/>
    </source>
</evidence>
<dbReference type="SUPFAM" id="SSF55486">
    <property type="entry name" value="Metalloproteases ('zincins'), catalytic domain"/>
    <property type="match status" value="1"/>
</dbReference>
<dbReference type="RefSeq" id="WP_338733618.1">
    <property type="nucleotide sequence ID" value="NZ_CP136924.1"/>
</dbReference>
<name>A0AAU6P9Z0_9FLAO</name>
<dbReference type="SUPFAM" id="SSF63737">
    <property type="entry name" value="Leukotriene A4 hydrolase N-terminal domain"/>
    <property type="match status" value="1"/>
</dbReference>
<dbReference type="InterPro" id="IPR001930">
    <property type="entry name" value="Peptidase_M1"/>
</dbReference>
<dbReference type="GO" id="GO:0070006">
    <property type="term" value="F:metalloaminopeptidase activity"/>
    <property type="evidence" value="ECO:0007669"/>
    <property type="project" value="TreeGrafter"/>
</dbReference>
<proteinExistence type="inferred from homology"/>
<evidence type="ECO:0000256" key="7">
    <source>
        <dbReference type="ARBA" id="ARBA00022670"/>
    </source>
</evidence>
<organism evidence="15">
    <name type="scientific">Mangrovimonas cancribranchiae</name>
    <dbReference type="NCBI Taxonomy" id="3080055"/>
    <lineage>
        <taxon>Bacteria</taxon>
        <taxon>Pseudomonadati</taxon>
        <taxon>Bacteroidota</taxon>
        <taxon>Flavobacteriia</taxon>
        <taxon>Flavobacteriales</taxon>
        <taxon>Flavobacteriaceae</taxon>
        <taxon>Mangrovimonas</taxon>
    </lineage>
</organism>
<dbReference type="PRINTS" id="PR00756">
    <property type="entry name" value="ALADIPTASE"/>
</dbReference>
<dbReference type="InterPro" id="IPR050344">
    <property type="entry name" value="Peptidase_M1_aminopeptidases"/>
</dbReference>
<dbReference type="Gene3D" id="2.60.40.1730">
    <property type="entry name" value="tricorn interacting facor f3 domain"/>
    <property type="match status" value="1"/>
</dbReference>
<keyword evidence="6 15" id="KW-0031">Aminopeptidase</keyword>
<dbReference type="Proteomes" id="UP001368318">
    <property type="component" value="Chromosome"/>
</dbReference>
<reference evidence="15 16" key="1">
    <citation type="submission" date="2023-10" db="EMBL/GenBank/DDBJ databases">
        <title>Culture-based analysis of two novel bacteria associated with mangrove crab gills.</title>
        <authorList>
            <person name="Yang X."/>
            <person name="Garuglieri E."/>
            <person name="Van Goethem M.W."/>
            <person name="Fusi M."/>
            <person name="Marasco R."/>
            <person name="Daffonchio D.G."/>
        </authorList>
    </citation>
    <scope>NUCLEOTIDE SEQUENCE</scope>
    <source>
        <strain evidence="15">UG2-1</strain>
        <strain evidence="14">UG2-2</strain>
        <strain evidence="16">UG2_2</strain>
    </source>
</reference>
<dbReference type="GO" id="GO:0008270">
    <property type="term" value="F:zinc ion binding"/>
    <property type="evidence" value="ECO:0007669"/>
    <property type="project" value="InterPro"/>
</dbReference>
<dbReference type="AlphaFoldDB" id="A0AAU6P9Z0"/>
<evidence type="ECO:0000256" key="6">
    <source>
        <dbReference type="ARBA" id="ARBA00022438"/>
    </source>
</evidence>
<evidence type="ECO:0000256" key="2">
    <source>
        <dbReference type="ARBA" id="ARBA00001947"/>
    </source>
</evidence>
<evidence type="ECO:0000313" key="16">
    <source>
        <dbReference type="Proteomes" id="UP001368318"/>
    </source>
</evidence>
<dbReference type="GO" id="GO:0005615">
    <property type="term" value="C:extracellular space"/>
    <property type="evidence" value="ECO:0007669"/>
    <property type="project" value="TreeGrafter"/>
</dbReference>
<dbReference type="Gene3D" id="1.10.390.10">
    <property type="entry name" value="Neutral Protease Domain 2"/>
    <property type="match status" value="1"/>
</dbReference>
<dbReference type="GO" id="GO:0005737">
    <property type="term" value="C:cytoplasm"/>
    <property type="evidence" value="ECO:0007669"/>
    <property type="project" value="TreeGrafter"/>
</dbReference>
<dbReference type="CDD" id="cd09603">
    <property type="entry name" value="M1_APN_like"/>
    <property type="match status" value="1"/>
</dbReference>
<dbReference type="InterPro" id="IPR045357">
    <property type="entry name" value="Aminopeptidase_N-like_N"/>
</dbReference>
<keyword evidence="8" id="KW-0479">Metal-binding</keyword>
<dbReference type="Pfam" id="PF17900">
    <property type="entry name" value="Peptidase_M1_N"/>
    <property type="match status" value="1"/>
</dbReference>
<feature type="domain" description="Peptidase M1 membrane alanine aminopeptidase" evidence="12">
    <location>
        <begin position="233"/>
        <end position="433"/>
    </location>
</feature>
<dbReference type="GO" id="GO:0016020">
    <property type="term" value="C:membrane"/>
    <property type="evidence" value="ECO:0007669"/>
    <property type="project" value="TreeGrafter"/>
</dbReference>
<evidence type="ECO:0000256" key="9">
    <source>
        <dbReference type="ARBA" id="ARBA00022801"/>
    </source>
</evidence>
<keyword evidence="16" id="KW-1185">Reference proteome</keyword>
<dbReference type="InterPro" id="IPR042097">
    <property type="entry name" value="Aminopeptidase_N-like_N_sf"/>
</dbReference>
<dbReference type="GO" id="GO:0043171">
    <property type="term" value="P:peptide catabolic process"/>
    <property type="evidence" value="ECO:0007669"/>
    <property type="project" value="TreeGrafter"/>
</dbReference>